<name>A0ABM7FRG3_9STAP</name>
<dbReference type="EMBL" id="AP018586">
    <property type="protein sequence ID" value="BBD91754.1"/>
    <property type="molecule type" value="Genomic_DNA"/>
</dbReference>
<reference evidence="1 2" key="1">
    <citation type="submission" date="2018-05" db="EMBL/GenBank/DDBJ databases">
        <title>Complete genome sequencing of three human clinical isolates of Staphylococcus caprae reveals virulence factors similar to those of S. epidermidis and S. capitis.</title>
        <authorList>
            <person name="Watanabe S."/>
            <person name="Cui L."/>
        </authorList>
    </citation>
    <scope>NUCLEOTIDE SEQUENCE [LARGE SCALE GENOMIC DNA]</scope>
    <source>
        <strain evidence="1 2">JMUB590</strain>
    </source>
</reference>
<accession>A0ABM7FRG3</accession>
<organism evidence="1 2">
    <name type="scientific">Staphylococcus caprae</name>
    <dbReference type="NCBI Taxonomy" id="29380"/>
    <lineage>
        <taxon>Bacteria</taxon>
        <taxon>Bacillati</taxon>
        <taxon>Bacillota</taxon>
        <taxon>Bacilli</taxon>
        <taxon>Bacillales</taxon>
        <taxon>Staphylococcaceae</taxon>
        <taxon>Staphylococcus</taxon>
    </lineage>
</organism>
<gene>
    <name evidence="1" type="ORF">JMUB590_0644</name>
</gene>
<sequence>MVFTFRIFRIFLNYIHSVSNKKSLIVTLLKNIHYILLFSSNILVIFLSESFIDIERAPKTNVHQFILRAP</sequence>
<keyword evidence="2" id="KW-1185">Reference proteome</keyword>
<dbReference type="Proteomes" id="UP000274772">
    <property type="component" value="Chromosome"/>
</dbReference>
<proteinExistence type="predicted"/>
<evidence type="ECO:0000313" key="2">
    <source>
        <dbReference type="Proteomes" id="UP000274772"/>
    </source>
</evidence>
<protein>
    <submittedName>
        <fullName evidence="1">Internalin-I</fullName>
    </submittedName>
</protein>
<evidence type="ECO:0000313" key="1">
    <source>
        <dbReference type="EMBL" id="BBD91754.1"/>
    </source>
</evidence>